<comment type="caution">
    <text evidence="1">Lacks conserved residue(s) required for the propagation of feature annotation.</text>
</comment>
<dbReference type="HOGENOM" id="CLU_1676534_0_0_0"/>
<dbReference type="KEGG" id="rca:Rcas_2863"/>
<dbReference type="PROSITE" id="PS50110">
    <property type="entry name" value="RESPONSE_REGULATORY"/>
    <property type="match status" value="1"/>
</dbReference>
<feature type="domain" description="Response regulatory" evidence="2">
    <location>
        <begin position="3"/>
        <end position="119"/>
    </location>
</feature>
<dbReference type="OrthoDB" id="710898at2"/>
<dbReference type="Proteomes" id="UP000000263">
    <property type="component" value="Chromosome"/>
</dbReference>
<dbReference type="InterPro" id="IPR001789">
    <property type="entry name" value="Sig_transdc_resp-reg_receiver"/>
</dbReference>
<name>A7NN02_ROSCS</name>
<reference evidence="3 4" key="1">
    <citation type="submission" date="2007-08" db="EMBL/GenBank/DDBJ databases">
        <title>Complete sequence of Roseiflexus castenholzii DSM 13941.</title>
        <authorList>
            <consortium name="US DOE Joint Genome Institute"/>
            <person name="Copeland A."/>
            <person name="Lucas S."/>
            <person name="Lapidus A."/>
            <person name="Barry K."/>
            <person name="Glavina del Rio T."/>
            <person name="Dalin E."/>
            <person name="Tice H."/>
            <person name="Pitluck S."/>
            <person name="Thompson L.S."/>
            <person name="Brettin T."/>
            <person name="Bruce D."/>
            <person name="Detter J.C."/>
            <person name="Han C."/>
            <person name="Tapia R."/>
            <person name="Schmutz J."/>
            <person name="Larimer F."/>
            <person name="Land M."/>
            <person name="Hauser L."/>
            <person name="Kyrpides N."/>
            <person name="Mikhailova N."/>
            <person name="Bryant D.A."/>
            <person name="Hanada S."/>
            <person name="Tsukatani Y."/>
            <person name="Richardson P."/>
        </authorList>
    </citation>
    <scope>NUCLEOTIDE SEQUENCE [LARGE SCALE GENOMIC DNA]</scope>
    <source>
        <strain evidence="4">DSM 13941 / HLO8</strain>
    </source>
</reference>
<organism evidence="3 4">
    <name type="scientific">Roseiflexus castenholzii (strain DSM 13941 / HLO8)</name>
    <dbReference type="NCBI Taxonomy" id="383372"/>
    <lineage>
        <taxon>Bacteria</taxon>
        <taxon>Bacillati</taxon>
        <taxon>Chloroflexota</taxon>
        <taxon>Chloroflexia</taxon>
        <taxon>Chloroflexales</taxon>
        <taxon>Roseiflexineae</taxon>
        <taxon>Roseiflexaceae</taxon>
        <taxon>Roseiflexus</taxon>
    </lineage>
</organism>
<proteinExistence type="predicted"/>
<sequence length="160" mass="17593">MARVVCLSDTVSLVRLVREEATSCGHLLIPFPGSRLNDAFRQAVRQAMPDVVLFELTSTLDNPHIYFFLRSDQAMRSIPVIFLSPRPDLELLAAALGADGYLSLPLDRGALRATLRAYLDIPAPVDVLRIEVPRSTVQRYAALMQRPPVMAQVAAGLPVV</sequence>
<dbReference type="AlphaFoldDB" id="A7NN02"/>
<dbReference type="EMBL" id="CP000804">
    <property type="protein sequence ID" value="ABU58931.1"/>
    <property type="molecule type" value="Genomic_DNA"/>
</dbReference>
<dbReference type="SUPFAM" id="SSF52172">
    <property type="entry name" value="CheY-like"/>
    <property type="match status" value="1"/>
</dbReference>
<gene>
    <name evidence="3" type="ordered locus">Rcas_2863</name>
</gene>
<evidence type="ECO:0000256" key="1">
    <source>
        <dbReference type="PROSITE-ProRule" id="PRU00169"/>
    </source>
</evidence>
<protein>
    <submittedName>
        <fullName evidence="3">Response regulator receiver protein</fullName>
    </submittedName>
</protein>
<evidence type="ECO:0000313" key="3">
    <source>
        <dbReference type="EMBL" id="ABU58931.1"/>
    </source>
</evidence>
<accession>A7NN02</accession>
<dbReference type="GO" id="GO:0000160">
    <property type="term" value="P:phosphorelay signal transduction system"/>
    <property type="evidence" value="ECO:0007669"/>
    <property type="project" value="InterPro"/>
</dbReference>
<keyword evidence="4" id="KW-1185">Reference proteome</keyword>
<dbReference type="InterPro" id="IPR011006">
    <property type="entry name" value="CheY-like_superfamily"/>
</dbReference>
<dbReference type="eggNOG" id="COG0745">
    <property type="taxonomic scope" value="Bacteria"/>
</dbReference>
<dbReference type="Gene3D" id="3.40.50.2300">
    <property type="match status" value="1"/>
</dbReference>
<evidence type="ECO:0000259" key="2">
    <source>
        <dbReference type="PROSITE" id="PS50110"/>
    </source>
</evidence>
<dbReference type="RefSeq" id="WP_012121355.1">
    <property type="nucleotide sequence ID" value="NC_009767.1"/>
</dbReference>
<evidence type="ECO:0000313" key="4">
    <source>
        <dbReference type="Proteomes" id="UP000000263"/>
    </source>
</evidence>